<dbReference type="EMBL" id="KB007857">
    <property type="protein sequence ID" value="ELR23634.1"/>
    <property type="molecule type" value="Genomic_DNA"/>
</dbReference>
<accession>L8HDQ7</accession>
<dbReference type="OrthoDB" id="409543at2759"/>
<dbReference type="Pfam" id="PF04488">
    <property type="entry name" value="Gly_transf_sug"/>
    <property type="match status" value="1"/>
</dbReference>
<evidence type="ECO:0000313" key="3">
    <source>
        <dbReference type="EMBL" id="ELR23634.1"/>
    </source>
</evidence>
<dbReference type="GO" id="GO:0016740">
    <property type="term" value="F:transferase activity"/>
    <property type="evidence" value="ECO:0007669"/>
    <property type="project" value="UniProtKB-KW"/>
</dbReference>
<evidence type="ECO:0000256" key="2">
    <source>
        <dbReference type="SAM" id="Phobius"/>
    </source>
</evidence>
<reference evidence="3 4" key="1">
    <citation type="journal article" date="2013" name="Genome Biol.">
        <title>Genome of Acanthamoeba castellanii highlights extensive lateral gene transfer and early evolution of tyrosine kinase signaling.</title>
        <authorList>
            <person name="Clarke M."/>
            <person name="Lohan A.J."/>
            <person name="Liu B."/>
            <person name="Lagkouvardos I."/>
            <person name="Roy S."/>
            <person name="Zafar N."/>
            <person name="Bertelli C."/>
            <person name="Schilde C."/>
            <person name="Kianianmomeni A."/>
            <person name="Burglin T.R."/>
            <person name="Frech C."/>
            <person name="Turcotte B."/>
            <person name="Kopec K.O."/>
            <person name="Synnott J.M."/>
            <person name="Choo C."/>
            <person name="Paponov I."/>
            <person name="Finkler A."/>
            <person name="Soon Heng Tan C."/>
            <person name="Hutchins A.P."/>
            <person name="Weinmeier T."/>
            <person name="Rattei T."/>
            <person name="Chu J.S."/>
            <person name="Gimenez G."/>
            <person name="Irimia M."/>
            <person name="Rigden D.J."/>
            <person name="Fitzpatrick D.A."/>
            <person name="Lorenzo-Morales J."/>
            <person name="Bateman A."/>
            <person name="Chiu C.H."/>
            <person name="Tang P."/>
            <person name="Hegemann P."/>
            <person name="Fromm H."/>
            <person name="Raoult D."/>
            <person name="Greub G."/>
            <person name="Miranda-Saavedra D."/>
            <person name="Chen N."/>
            <person name="Nash P."/>
            <person name="Ginger M.L."/>
            <person name="Horn M."/>
            <person name="Schaap P."/>
            <person name="Caler L."/>
            <person name="Loftus B."/>
        </authorList>
    </citation>
    <scope>NUCLEOTIDE SEQUENCE [LARGE SCALE GENOMIC DNA]</scope>
    <source>
        <strain evidence="3 4">Neff</strain>
    </source>
</reference>
<dbReference type="KEGG" id="acan:ACA1_072670"/>
<dbReference type="Gene3D" id="3.90.550.20">
    <property type="match status" value="1"/>
</dbReference>
<keyword evidence="2" id="KW-0472">Membrane</keyword>
<keyword evidence="4" id="KW-1185">Reference proteome</keyword>
<dbReference type="SUPFAM" id="SSF53448">
    <property type="entry name" value="Nucleotide-diphospho-sugar transferases"/>
    <property type="match status" value="1"/>
</dbReference>
<dbReference type="PANTHER" id="PTHR46830">
    <property type="entry name" value="TRANSFERASE, PUTATIVE-RELATED"/>
    <property type="match status" value="1"/>
</dbReference>
<proteinExistence type="predicted"/>
<feature type="compositionally biased region" description="Basic and acidic residues" evidence="1">
    <location>
        <begin position="763"/>
        <end position="786"/>
    </location>
</feature>
<organism evidence="3 4">
    <name type="scientific">Acanthamoeba castellanii (strain ATCC 30010 / Neff)</name>
    <dbReference type="NCBI Taxonomy" id="1257118"/>
    <lineage>
        <taxon>Eukaryota</taxon>
        <taxon>Amoebozoa</taxon>
        <taxon>Discosea</taxon>
        <taxon>Longamoebia</taxon>
        <taxon>Centramoebida</taxon>
        <taxon>Acanthamoebidae</taxon>
        <taxon>Acanthamoeba</taxon>
    </lineage>
</organism>
<keyword evidence="3" id="KW-0808">Transferase</keyword>
<dbReference type="AlphaFoldDB" id="L8HDQ7"/>
<dbReference type="InterPro" id="IPR029044">
    <property type="entry name" value="Nucleotide-diphossugar_trans"/>
</dbReference>
<evidence type="ECO:0000313" key="4">
    <source>
        <dbReference type="Proteomes" id="UP000011083"/>
    </source>
</evidence>
<dbReference type="Proteomes" id="UP000011083">
    <property type="component" value="Unassembled WGS sequence"/>
</dbReference>
<dbReference type="PANTHER" id="PTHR46830:SF2">
    <property type="entry name" value="ALPHA-1,4-N-ACETYLGLUCOSAMINYLTRANSFERASE"/>
    <property type="match status" value="1"/>
</dbReference>
<evidence type="ECO:0000256" key="1">
    <source>
        <dbReference type="SAM" id="MobiDB-lite"/>
    </source>
</evidence>
<dbReference type="VEuPathDB" id="AmoebaDB:ACA1_072670"/>
<keyword evidence="2" id="KW-0812">Transmembrane</keyword>
<sequence length="855" mass="94761">MWWQVGRFGLRVLLVALVFSTMGALLGLFGQMGARVEDWTELLSLAQDTDTTRHTRSVCDIEPPFIKLDELFAVNFSQRVPAPGCPPEATGRLCRLQDVFDEIILISLPRFTSRLARARAQLRDLGVPYTLIHAFDAKGLANAADLAKIVMHDPREQHPGVFSLYLTHMGVLAYIERSPSERVLILEDDFIFCADFPRAFDARVRRIPDDWQMLWLGALVEKPTFYTNHELIERFSEVNYARPRIIATAWAVGMHRDAAKLMARSLEMSREAMDRQAFVDALKKWPMGSYIMWPPVAATNPYSGSTLGHSWPIAPADWARDNGLDLANFDFQRGYHRGGELGADLRCVVEDRGEGAAWEYPAESVVSEAVEATADQCCAKCSTDWPRCQAWQWIPDSGRCVLANAWAAEAATNPSKVVSGRIVQEDSPFRVPNVVHFVYTPRLPRLDVWVYISVLSAAINTEPDAIRWHHRALPQGPWWDCTRPLLTSLDLVDDVTSIHGQPFPTLSEAHKSDIIRLQVLMREGGIYLDTDALVLRSFDPLRTRNAVSLAKDGAVPDDKIPLIGSGVLVAPPNASFLQRWWAEFRTFDNSKWNVHSCKVSRQLAESHPDEANLLPHTAFYPRSWQPPHLAIAYKADDCRSEADSYAVHRYNSAVDGTAKGKWAPPTHDDDVEGDGAAELEDVWMGKGSLHRVARKILRKALAAGRLCPLAERVVRPLAAQGDEPKCVPATKVPDPTIPRPKPSTEQQNRNDDKKPADQAPGADKPKNDQRDTQAAEKGADKPKNDQSDTQTAEKGADDGESADKATTKMKVAGGASDKKKSTKAGNKQKNSKAGGGATLDDLLQAGMFGKKALGR</sequence>
<feature type="compositionally biased region" description="Basic and acidic residues" evidence="1">
    <location>
        <begin position="794"/>
        <end position="806"/>
    </location>
</feature>
<gene>
    <name evidence="3" type="ORF">ACA1_072670</name>
</gene>
<feature type="region of interest" description="Disordered" evidence="1">
    <location>
        <begin position="723"/>
        <end position="841"/>
    </location>
</feature>
<feature type="transmembrane region" description="Helical" evidence="2">
    <location>
        <begin position="12"/>
        <end position="34"/>
    </location>
</feature>
<keyword evidence="2" id="KW-1133">Transmembrane helix</keyword>
<name>L8HDQ7_ACACF</name>
<protein>
    <submittedName>
        <fullName evidence="3">Glycosyltransferase sugar-binding region containing DXD motif protein</fullName>
    </submittedName>
</protein>
<dbReference type="RefSeq" id="XP_004353162.1">
    <property type="nucleotide sequence ID" value="XM_004353110.1"/>
</dbReference>
<dbReference type="GeneID" id="14924616"/>
<dbReference type="Gene3D" id="3.50.4.10">
    <property type="entry name" value="Hepatocyte Growth Factor"/>
    <property type="match status" value="1"/>
</dbReference>
<dbReference type="InterPro" id="IPR007577">
    <property type="entry name" value="GlycoTrfase_DXD_sugar-bd_CS"/>
</dbReference>